<protein>
    <submittedName>
        <fullName evidence="2">Uncharacterized protein</fullName>
    </submittedName>
</protein>
<feature type="region of interest" description="Disordered" evidence="1">
    <location>
        <begin position="1"/>
        <end position="27"/>
    </location>
</feature>
<dbReference type="Proteomes" id="UP000008207">
    <property type="component" value="Chromosome"/>
</dbReference>
<evidence type="ECO:0000313" key="3">
    <source>
        <dbReference type="Proteomes" id="UP000008207"/>
    </source>
</evidence>
<evidence type="ECO:0000256" key="1">
    <source>
        <dbReference type="SAM" id="MobiDB-lite"/>
    </source>
</evidence>
<dbReference type="STRING" id="460265.Mnod_2211"/>
<dbReference type="RefSeq" id="WP_015928876.1">
    <property type="nucleotide sequence ID" value="NC_011894.1"/>
</dbReference>
<organism evidence="2 3">
    <name type="scientific">Methylobacterium nodulans (strain LMG 21967 / CNCM I-2342 / ORS 2060)</name>
    <dbReference type="NCBI Taxonomy" id="460265"/>
    <lineage>
        <taxon>Bacteria</taxon>
        <taxon>Pseudomonadati</taxon>
        <taxon>Pseudomonadota</taxon>
        <taxon>Alphaproteobacteria</taxon>
        <taxon>Hyphomicrobiales</taxon>
        <taxon>Methylobacteriaceae</taxon>
        <taxon>Methylobacterium</taxon>
    </lineage>
</organism>
<dbReference type="OrthoDB" id="7477898at2"/>
<evidence type="ECO:0000313" key="2">
    <source>
        <dbReference type="EMBL" id="ACL57191.1"/>
    </source>
</evidence>
<name>B8I9W3_METNO</name>
<dbReference type="HOGENOM" id="CLU_1978922_0_0_5"/>
<keyword evidence="3" id="KW-1185">Reference proteome</keyword>
<dbReference type="EMBL" id="CP001349">
    <property type="protein sequence ID" value="ACL57191.1"/>
    <property type="molecule type" value="Genomic_DNA"/>
</dbReference>
<dbReference type="eggNOG" id="ENOG5034523">
    <property type="taxonomic scope" value="Bacteria"/>
</dbReference>
<accession>B8I9W3</accession>
<proteinExistence type="predicted"/>
<gene>
    <name evidence="2" type="ordered locus">Mnod_2211</name>
</gene>
<dbReference type="AlphaFoldDB" id="B8I9W3"/>
<reference evidence="2 3" key="1">
    <citation type="submission" date="2009-01" db="EMBL/GenBank/DDBJ databases">
        <title>Complete sequence of chromosome of Methylobacterium nodulans ORS 2060.</title>
        <authorList>
            <consortium name="US DOE Joint Genome Institute"/>
            <person name="Lucas S."/>
            <person name="Copeland A."/>
            <person name="Lapidus A."/>
            <person name="Glavina del Rio T."/>
            <person name="Dalin E."/>
            <person name="Tice H."/>
            <person name="Bruce D."/>
            <person name="Goodwin L."/>
            <person name="Pitluck S."/>
            <person name="Sims D."/>
            <person name="Brettin T."/>
            <person name="Detter J.C."/>
            <person name="Han C."/>
            <person name="Larimer F."/>
            <person name="Land M."/>
            <person name="Hauser L."/>
            <person name="Kyrpides N."/>
            <person name="Ivanova N."/>
            <person name="Marx C.J."/>
            <person name="Richardson P."/>
        </authorList>
    </citation>
    <scope>NUCLEOTIDE SEQUENCE [LARGE SCALE GENOMIC DNA]</scope>
    <source>
        <strain evidence="3">LMG 21967 / CNCM I-2342 / ORS 2060</strain>
    </source>
</reference>
<dbReference type="KEGG" id="mno:Mnod_2211"/>
<sequence>MELQRAEASVAERPFSPEIEAPGPSEPSFVDALVDPLGVFRSPEEVVQHPWFTHQEKRAILLSWVRDELVAEQVACKAVPGSPSHSRVDAVIAALSRFDPLAAGEYLSAVESLRRRPRGRKGTRMQ</sequence>